<feature type="transmembrane region" description="Helical" evidence="6">
    <location>
        <begin position="427"/>
        <end position="451"/>
    </location>
</feature>
<dbReference type="EMBL" id="NWUJ01000007">
    <property type="protein sequence ID" value="PFH34206.1"/>
    <property type="molecule type" value="Genomic_DNA"/>
</dbReference>
<dbReference type="GeneID" id="40312284"/>
<proteinExistence type="predicted"/>
<dbReference type="AlphaFoldDB" id="A0A2A9ME30"/>
<name>A0A2A9ME30_BESBE</name>
<evidence type="ECO:0000256" key="6">
    <source>
        <dbReference type="SAM" id="Phobius"/>
    </source>
</evidence>
<accession>A0A2A9ME30</accession>
<feature type="region of interest" description="Disordered" evidence="5">
    <location>
        <begin position="254"/>
        <end position="285"/>
    </location>
</feature>
<evidence type="ECO:0000256" key="3">
    <source>
        <dbReference type="ARBA" id="ARBA00022989"/>
    </source>
</evidence>
<organism evidence="7 8">
    <name type="scientific">Besnoitia besnoiti</name>
    <name type="common">Apicomplexan protozoan</name>
    <dbReference type="NCBI Taxonomy" id="94643"/>
    <lineage>
        <taxon>Eukaryota</taxon>
        <taxon>Sar</taxon>
        <taxon>Alveolata</taxon>
        <taxon>Apicomplexa</taxon>
        <taxon>Conoidasida</taxon>
        <taxon>Coccidia</taxon>
        <taxon>Eucoccidiorida</taxon>
        <taxon>Eimeriorina</taxon>
        <taxon>Sarcocystidae</taxon>
        <taxon>Besnoitia</taxon>
    </lineage>
</organism>
<evidence type="ECO:0000313" key="7">
    <source>
        <dbReference type="EMBL" id="PFH34206.1"/>
    </source>
</evidence>
<keyword evidence="2 6" id="KW-0812">Transmembrane</keyword>
<evidence type="ECO:0000256" key="1">
    <source>
        <dbReference type="ARBA" id="ARBA00004141"/>
    </source>
</evidence>
<evidence type="ECO:0000256" key="2">
    <source>
        <dbReference type="ARBA" id="ARBA00022692"/>
    </source>
</evidence>
<comment type="caution">
    <text evidence="7">The sequence shown here is derived from an EMBL/GenBank/DDBJ whole genome shotgun (WGS) entry which is preliminary data.</text>
</comment>
<dbReference type="VEuPathDB" id="ToxoDB:BESB_073580"/>
<feature type="transmembrane region" description="Helical" evidence="6">
    <location>
        <begin position="545"/>
        <end position="564"/>
    </location>
</feature>
<dbReference type="GO" id="GO:0032977">
    <property type="term" value="F:membrane insertase activity"/>
    <property type="evidence" value="ECO:0007669"/>
    <property type="project" value="InterPro"/>
</dbReference>
<keyword evidence="4 6" id="KW-0472">Membrane</keyword>
<dbReference type="Proteomes" id="UP000224006">
    <property type="component" value="Unassembled WGS sequence"/>
</dbReference>
<evidence type="ECO:0000256" key="4">
    <source>
        <dbReference type="ARBA" id="ARBA00023136"/>
    </source>
</evidence>
<dbReference type="PANTHER" id="PTHR12428">
    <property type="entry name" value="OXA1"/>
    <property type="match status" value="1"/>
</dbReference>
<keyword evidence="8" id="KW-1185">Reference proteome</keyword>
<feature type="transmembrane region" description="Helical" evidence="6">
    <location>
        <begin position="355"/>
        <end position="377"/>
    </location>
</feature>
<dbReference type="KEGG" id="bbes:BESB_073580"/>
<dbReference type="GO" id="GO:0005743">
    <property type="term" value="C:mitochondrial inner membrane"/>
    <property type="evidence" value="ECO:0007669"/>
    <property type="project" value="TreeGrafter"/>
</dbReference>
<dbReference type="PANTHER" id="PTHR12428:SF65">
    <property type="entry name" value="CYTOCHROME C OXIDASE ASSEMBLY PROTEIN COX18, MITOCHONDRIAL"/>
    <property type="match status" value="1"/>
</dbReference>
<dbReference type="InterPro" id="IPR001708">
    <property type="entry name" value="YidC/ALB3/OXA1/COX18"/>
</dbReference>
<evidence type="ECO:0000313" key="8">
    <source>
        <dbReference type="Proteomes" id="UP000224006"/>
    </source>
</evidence>
<dbReference type="GO" id="GO:0032979">
    <property type="term" value="P:protein insertion into mitochondrial inner membrane from matrix"/>
    <property type="evidence" value="ECO:0007669"/>
    <property type="project" value="TreeGrafter"/>
</dbReference>
<dbReference type="STRING" id="94643.A0A2A9ME30"/>
<sequence>MTPREVRLWRAARLLGRSEHGARKFEGVLPLRPLVPSLSSSAFNSRSTVSASMPAFSDLCGSPLPCPSLPARSSEGLTVCRASLFRGVRASLSRASPAALAASAEVCGSSKATACAATCWAPSRCVVLLSALSLSSLSAAPASRRPASTKAYASASLLSFGAVSPLSSPSSLSRSSRLQSSAAALFASRSFMSFRGPGRDSAPAAAVSRQTPSQEEVARASLPSAESSSESSFLSFLPWRTGAYAASAAASPAAASTPSTLPSSPASESSSSPESVAEEGGEARQATLAEAGERLRASFLFVDPPNATGPLDGSYAAVLYERIKDHTDKWLSEGSAVNCATDWLLLSKDFLGLPWAAALPVIGCSLRLLTLPFAVAAERDIRLRGLHGAEFMELNKMLKEKQKTGLGSPEFMKERAKVRKFIEAHNLSVFPMSSVQMLFTGITVSLFSYALRNMAVRIDEFPAFISEHPGWFETLALPDPTLATTFLTIFGGLSILIAGWMVSDKLKKLSPAKATGPLSPAAARVLPSVLMLAYATFMGTSFPGGLVLLLLPAACLQAIFARVFRLRSVARALNFVPDSAQPLHAIHAGILRQRVPALVTEWEKIAAEKNLSPRKMAKGIVALWKEKCLDPKFQALLKKRKQLGERPGRDEGSGGRALTLLRPKYDFKGDRFSQRC</sequence>
<gene>
    <name evidence="7" type="ORF">BESB_073580</name>
</gene>
<feature type="transmembrane region" description="Helical" evidence="6">
    <location>
        <begin position="481"/>
        <end position="500"/>
    </location>
</feature>
<feature type="compositionally biased region" description="Low complexity" evidence="5">
    <location>
        <begin position="254"/>
        <end position="275"/>
    </location>
</feature>
<evidence type="ECO:0000256" key="5">
    <source>
        <dbReference type="SAM" id="MobiDB-lite"/>
    </source>
</evidence>
<evidence type="ECO:0008006" key="9">
    <source>
        <dbReference type="Google" id="ProtNLM"/>
    </source>
</evidence>
<keyword evidence="3 6" id="KW-1133">Transmembrane helix</keyword>
<comment type="subcellular location">
    <subcellularLocation>
        <location evidence="1">Membrane</location>
        <topology evidence="1">Multi-pass membrane protein</topology>
    </subcellularLocation>
</comment>
<feature type="transmembrane region" description="Helical" evidence="6">
    <location>
        <begin position="521"/>
        <end position="539"/>
    </location>
</feature>
<reference evidence="7 8" key="1">
    <citation type="submission" date="2017-09" db="EMBL/GenBank/DDBJ databases">
        <title>Genome sequencing of Besnoitia besnoiti strain Bb-Ger1.</title>
        <authorList>
            <person name="Schares G."/>
            <person name="Venepally P."/>
            <person name="Lorenzi H.A."/>
        </authorList>
    </citation>
    <scope>NUCLEOTIDE SEQUENCE [LARGE SCALE GENOMIC DNA]</scope>
    <source>
        <strain evidence="7 8">Bb-Ger1</strain>
    </source>
</reference>
<protein>
    <recommendedName>
        <fullName evidence="9">60 kDa inner membrane protein</fullName>
    </recommendedName>
</protein>
<dbReference type="OrthoDB" id="333133at2759"/>
<dbReference type="RefSeq" id="XP_029218215.1">
    <property type="nucleotide sequence ID" value="XM_029365731.1"/>
</dbReference>
<feature type="region of interest" description="Disordered" evidence="5">
    <location>
        <begin position="201"/>
        <end position="224"/>
    </location>
</feature>